<dbReference type="Proteomes" id="UP000243579">
    <property type="component" value="Unassembled WGS sequence"/>
</dbReference>
<evidence type="ECO:0000313" key="3">
    <source>
        <dbReference type="Proteomes" id="UP000243579"/>
    </source>
</evidence>
<proteinExistence type="predicted"/>
<gene>
    <name evidence="2" type="ORF">ACHHYP_09674</name>
</gene>
<protein>
    <submittedName>
        <fullName evidence="2">Uncharacterized protein</fullName>
    </submittedName>
</protein>
<feature type="coiled-coil region" evidence="1">
    <location>
        <begin position="392"/>
        <end position="419"/>
    </location>
</feature>
<keyword evidence="3" id="KW-1185">Reference proteome</keyword>
<name>A0A1V9ZIU5_ACHHY</name>
<comment type="caution">
    <text evidence="2">The sequence shown here is derived from an EMBL/GenBank/DDBJ whole genome shotgun (WGS) entry which is preliminary data.</text>
</comment>
<feature type="coiled-coil region" evidence="1">
    <location>
        <begin position="320"/>
        <end position="351"/>
    </location>
</feature>
<accession>A0A1V9ZIU5</accession>
<evidence type="ECO:0000256" key="1">
    <source>
        <dbReference type="SAM" id="Coils"/>
    </source>
</evidence>
<reference evidence="2 3" key="1">
    <citation type="journal article" date="2014" name="Genome Biol. Evol.">
        <title>The secreted proteins of Achlya hypogyna and Thraustotheca clavata identify the ancestral oomycete secretome and reveal gene acquisitions by horizontal gene transfer.</title>
        <authorList>
            <person name="Misner I."/>
            <person name="Blouin N."/>
            <person name="Leonard G."/>
            <person name="Richards T.A."/>
            <person name="Lane C.E."/>
        </authorList>
    </citation>
    <scope>NUCLEOTIDE SEQUENCE [LARGE SCALE GENOMIC DNA]</scope>
    <source>
        <strain evidence="2 3">ATCC 48635</strain>
    </source>
</reference>
<keyword evidence="1" id="KW-0175">Coiled coil</keyword>
<dbReference type="OrthoDB" id="3176171at2759"/>
<sequence>MKAESSRRVLPSADALPTVANTTAFQVGKIVTDPYTAAYQDASIIGAFGEKEESYIPVQLARESLQRVVDDMHEMKARQQEKLQAIMERYASIEAATKQHYEAFVLDVKRRALERVQIQKQQYAQLRVESENDRKANVQRIESLEASAREQSQLQVQMLAMYQAERETHLFSQASELQTLKKAYDAEQQRLRQDWAAKTDKLHHTNNELSMRIEDQTMLYRDVEAKLHSMEAHVSSCVADAAHQLQSFREESAIELSVNRIVSDLCWQVVLLHKPFAQDQATVTETPRGLETPPDLTIKAFESQCTQTMEQQIEDEAVALRAALENAKSCEQRLRDELEAASAKQKACERQILEDIVEQLVLTIALEHVQVPFRSFEDLFIVEQIPPEYDHLIACELEMEALRDSADALKAQASDLHHKKTASKQAIKDWLASFEAANHREPTIQDKAQVALHGLVRAWTIVKDMYITFKQVEEQYNLAREKLNDQKKAYNAKLAEVETLQSSQTMQSFPHHTLVLILPLFINPCSFRENLKQLFTSRQRLPSMNKGNEFCRPGHGPLSLPRWNCSVKSMN</sequence>
<dbReference type="AlphaFoldDB" id="A0A1V9ZIU5"/>
<evidence type="ECO:0000313" key="2">
    <source>
        <dbReference type="EMBL" id="OQR97904.1"/>
    </source>
</evidence>
<feature type="coiled-coil region" evidence="1">
    <location>
        <begin position="62"/>
        <end position="133"/>
    </location>
</feature>
<feature type="coiled-coil region" evidence="1">
    <location>
        <begin position="469"/>
        <end position="500"/>
    </location>
</feature>
<dbReference type="EMBL" id="JNBR01000094">
    <property type="protein sequence ID" value="OQR97904.1"/>
    <property type="molecule type" value="Genomic_DNA"/>
</dbReference>
<organism evidence="2 3">
    <name type="scientific">Achlya hypogyna</name>
    <name type="common">Oomycete</name>
    <name type="synonym">Protoachlya hypogyna</name>
    <dbReference type="NCBI Taxonomy" id="1202772"/>
    <lineage>
        <taxon>Eukaryota</taxon>
        <taxon>Sar</taxon>
        <taxon>Stramenopiles</taxon>
        <taxon>Oomycota</taxon>
        <taxon>Saprolegniomycetes</taxon>
        <taxon>Saprolegniales</taxon>
        <taxon>Achlyaceae</taxon>
        <taxon>Achlya</taxon>
    </lineage>
</organism>